<gene>
    <name evidence="3" type="ORF">QN277_026267</name>
</gene>
<keyword evidence="1" id="KW-0732">Signal</keyword>
<dbReference type="PANTHER" id="PTHR47976:SF49">
    <property type="entry name" value="RECEPTOR-LIKE SERINE_THREONINE-PROTEIN KINASE"/>
    <property type="match status" value="1"/>
</dbReference>
<organism evidence="3 4">
    <name type="scientific">Acacia crassicarpa</name>
    <name type="common">northern wattle</name>
    <dbReference type="NCBI Taxonomy" id="499986"/>
    <lineage>
        <taxon>Eukaryota</taxon>
        <taxon>Viridiplantae</taxon>
        <taxon>Streptophyta</taxon>
        <taxon>Embryophyta</taxon>
        <taxon>Tracheophyta</taxon>
        <taxon>Spermatophyta</taxon>
        <taxon>Magnoliopsida</taxon>
        <taxon>eudicotyledons</taxon>
        <taxon>Gunneridae</taxon>
        <taxon>Pentapetalae</taxon>
        <taxon>rosids</taxon>
        <taxon>fabids</taxon>
        <taxon>Fabales</taxon>
        <taxon>Fabaceae</taxon>
        <taxon>Caesalpinioideae</taxon>
        <taxon>mimosoid clade</taxon>
        <taxon>Acacieae</taxon>
        <taxon>Acacia</taxon>
    </lineage>
</organism>
<dbReference type="InterPro" id="IPR011009">
    <property type="entry name" value="Kinase-like_dom_sf"/>
</dbReference>
<dbReference type="GO" id="GO:0005524">
    <property type="term" value="F:ATP binding"/>
    <property type="evidence" value="ECO:0007669"/>
    <property type="project" value="InterPro"/>
</dbReference>
<dbReference type="Gene3D" id="1.10.510.10">
    <property type="entry name" value="Transferase(Phosphotransferase) domain 1"/>
    <property type="match status" value="1"/>
</dbReference>
<dbReference type="EMBL" id="JAWXYG010000008">
    <property type="protein sequence ID" value="KAK4265182.1"/>
    <property type="molecule type" value="Genomic_DNA"/>
</dbReference>
<dbReference type="AlphaFoldDB" id="A0AAE1J7A9"/>
<comment type="caution">
    <text evidence="3">The sequence shown here is derived from an EMBL/GenBank/DDBJ whole genome shotgun (WGS) entry which is preliminary data.</text>
</comment>
<feature type="domain" description="Protein kinase" evidence="2">
    <location>
        <begin position="1"/>
        <end position="195"/>
    </location>
</feature>
<dbReference type="PROSITE" id="PS50011">
    <property type="entry name" value="PROTEIN_KINASE_DOM"/>
    <property type="match status" value="1"/>
</dbReference>
<evidence type="ECO:0000259" key="2">
    <source>
        <dbReference type="PROSITE" id="PS50011"/>
    </source>
</evidence>
<evidence type="ECO:0000256" key="1">
    <source>
        <dbReference type="ARBA" id="ARBA00022729"/>
    </source>
</evidence>
<name>A0AAE1J7A9_9FABA</name>
<dbReference type="PANTHER" id="PTHR47976">
    <property type="entry name" value="G-TYPE LECTIN S-RECEPTOR-LIKE SERINE/THREONINE-PROTEIN KINASE SD2-5"/>
    <property type="match status" value="1"/>
</dbReference>
<dbReference type="FunFam" id="1.10.510.10:FF:000237">
    <property type="entry name" value="G-type lectin S-receptor-like serine/threonine-protein kinase"/>
    <property type="match status" value="1"/>
</dbReference>
<dbReference type="GO" id="GO:0004672">
    <property type="term" value="F:protein kinase activity"/>
    <property type="evidence" value="ECO:0007669"/>
    <property type="project" value="InterPro"/>
</dbReference>
<sequence>MSHGTLADFLFKAEIHLSWRQRVKIALDVARGLLYLHQECEVCIVHCNIKPHNILLDETWTAKISDFGLARLSIPEHSRIGTSNELTSGYVAPERQKNASTSIKVDIYSYGVMLLEIICCRRNIDVKAASEEEIMLSSWVYNCFERGELYKLVQFVEDVESRTLERMVKVALWCVQENLSQRPSMKNVTLMLEGLKDIPIPPSPIPLA</sequence>
<dbReference type="Proteomes" id="UP001293593">
    <property type="component" value="Unassembled WGS sequence"/>
</dbReference>
<keyword evidence="4" id="KW-1185">Reference proteome</keyword>
<dbReference type="Pfam" id="PF00069">
    <property type="entry name" value="Pkinase"/>
    <property type="match status" value="1"/>
</dbReference>
<evidence type="ECO:0000313" key="3">
    <source>
        <dbReference type="EMBL" id="KAK4265182.1"/>
    </source>
</evidence>
<dbReference type="InterPro" id="IPR000719">
    <property type="entry name" value="Prot_kinase_dom"/>
</dbReference>
<protein>
    <recommendedName>
        <fullName evidence="2">Protein kinase domain-containing protein</fullName>
    </recommendedName>
</protein>
<proteinExistence type="predicted"/>
<dbReference type="SUPFAM" id="SSF56112">
    <property type="entry name" value="Protein kinase-like (PK-like)"/>
    <property type="match status" value="1"/>
</dbReference>
<dbReference type="InterPro" id="IPR051343">
    <property type="entry name" value="G-type_lectin_kinases/EP1-like"/>
</dbReference>
<accession>A0AAE1J7A9</accession>
<evidence type="ECO:0000313" key="4">
    <source>
        <dbReference type="Proteomes" id="UP001293593"/>
    </source>
</evidence>
<reference evidence="3" key="1">
    <citation type="submission" date="2023-10" db="EMBL/GenBank/DDBJ databases">
        <title>Chromosome-level genome of the transformable northern wattle, Acacia crassicarpa.</title>
        <authorList>
            <person name="Massaro I."/>
            <person name="Sinha N.R."/>
            <person name="Poethig S."/>
            <person name="Leichty A.R."/>
        </authorList>
    </citation>
    <scope>NUCLEOTIDE SEQUENCE</scope>
    <source>
        <strain evidence="3">Acra3RX</strain>
        <tissue evidence="3">Leaf</tissue>
    </source>
</reference>